<dbReference type="EMBL" id="LJYW01000001">
    <property type="protein sequence ID" value="KPL51745.1"/>
    <property type="molecule type" value="Genomic_DNA"/>
</dbReference>
<dbReference type="Gene3D" id="3.40.1440.10">
    <property type="entry name" value="GIY-YIG endonuclease"/>
    <property type="match status" value="1"/>
</dbReference>
<dbReference type="Proteomes" id="UP000048984">
    <property type="component" value="Unassembled WGS sequence"/>
</dbReference>
<evidence type="ECO:0000259" key="2">
    <source>
        <dbReference type="PROSITE" id="PS50164"/>
    </source>
</evidence>
<dbReference type="CDD" id="cd10448">
    <property type="entry name" value="GIY-YIG_unchar_3"/>
    <property type="match status" value="1"/>
</dbReference>
<sequence length="94" mass="11237">MSAWVYILASRKQGTLYVGATTDLAGRMWEHQERINKGFTERYGVTRLVWVSEFGTISEALEFEYRIKRWRRAWKIQMIEKENPDWHDLSANLL</sequence>
<dbReference type="PROSITE" id="PS50164">
    <property type="entry name" value="GIY_YIG"/>
    <property type="match status" value="1"/>
</dbReference>
<dbReference type="PANTHER" id="PTHR34477:SF5">
    <property type="entry name" value="BSL5627 PROTEIN"/>
    <property type="match status" value="1"/>
</dbReference>
<dbReference type="SUPFAM" id="SSF82771">
    <property type="entry name" value="GIY-YIG endonuclease"/>
    <property type="match status" value="1"/>
</dbReference>
<gene>
    <name evidence="3" type="ORF">ABB55_05475</name>
</gene>
<keyword evidence="4" id="KW-1185">Reference proteome</keyword>
<name>A0A0N8GEK1_9HYPH</name>
<dbReference type="InterPro" id="IPR050190">
    <property type="entry name" value="UPF0213_domain"/>
</dbReference>
<reference evidence="3 4" key="2">
    <citation type="submission" date="2015-10" db="EMBL/GenBank/DDBJ databases">
        <title>Draft Genome Sequence of Prosthecomicrobium hirschii ATCC 27832.</title>
        <authorList>
            <person name="Daniel J."/>
            <person name="Givan S.A."/>
            <person name="Brun Y.V."/>
            <person name="Brown P.J."/>
        </authorList>
    </citation>
    <scope>NUCLEOTIDE SEQUENCE [LARGE SCALE GENOMIC DNA]</scope>
    <source>
        <strain evidence="3 4">16</strain>
    </source>
</reference>
<evidence type="ECO:0000313" key="3">
    <source>
        <dbReference type="EMBL" id="KPL51745.1"/>
    </source>
</evidence>
<protein>
    <recommendedName>
        <fullName evidence="2">GIY-YIG domain-containing protein</fullName>
    </recommendedName>
</protein>
<reference evidence="3 4" key="1">
    <citation type="submission" date="2015-09" db="EMBL/GenBank/DDBJ databases">
        <authorList>
            <consortium name="Swine Surveillance"/>
        </authorList>
    </citation>
    <scope>NUCLEOTIDE SEQUENCE [LARGE SCALE GENOMIC DNA]</scope>
    <source>
        <strain evidence="3 4">16</strain>
    </source>
</reference>
<comment type="similarity">
    <text evidence="1">Belongs to the UPF0213 family.</text>
</comment>
<comment type="caution">
    <text evidence="3">The sequence shown here is derived from an EMBL/GenBank/DDBJ whole genome shotgun (WGS) entry which is preliminary data.</text>
</comment>
<dbReference type="RefSeq" id="WP_054357908.1">
    <property type="nucleotide sequence ID" value="NZ_LJYW01000001.1"/>
</dbReference>
<proteinExistence type="inferred from homology"/>
<feature type="domain" description="GIY-YIG" evidence="2">
    <location>
        <begin position="1"/>
        <end position="77"/>
    </location>
</feature>
<dbReference type="PANTHER" id="PTHR34477">
    <property type="entry name" value="UPF0213 PROTEIN YHBQ"/>
    <property type="match status" value="1"/>
</dbReference>
<accession>A0A0N8GEK1</accession>
<dbReference type="Pfam" id="PF01541">
    <property type="entry name" value="GIY-YIG"/>
    <property type="match status" value="1"/>
</dbReference>
<organism evidence="3 4">
    <name type="scientific">Prosthecodimorpha hirschii</name>
    <dbReference type="NCBI Taxonomy" id="665126"/>
    <lineage>
        <taxon>Bacteria</taxon>
        <taxon>Pseudomonadati</taxon>
        <taxon>Pseudomonadota</taxon>
        <taxon>Alphaproteobacteria</taxon>
        <taxon>Hyphomicrobiales</taxon>
        <taxon>Ancalomicrobiaceae</taxon>
        <taxon>Prosthecodimorpha</taxon>
    </lineage>
</organism>
<dbReference type="InterPro" id="IPR000305">
    <property type="entry name" value="GIY-YIG_endonuc"/>
</dbReference>
<evidence type="ECO:0000313" key="4">
    <source>
        <dbReference type="Proteomes" id="UP000048984"/>
    </source>
</evidence>
<evidence type="ECO:0000256" key="1">
    <source>
        <dbReference type="ARBA" id="ARBA00007435"/>
    </source>
</evidence>
<dbReference type="AlphaFoldDB" id="A0A0N8GEK1"/>
<dbReference type="InterPro" id="IPR035901">
    <property type="entry name" value="GIY-YIG_endonuc_sf"/>
</dbReference>